<evidence type="ECO:0000256" key="10">
    <source>
        <dbReference type="ARBA" id="ARBA00047524"/>
    </source>
</evidence>
<keyword evidence="6" id="KW-0915">Sodium</keyword>
<evidence type="ECO:0000256" key="11">
    <source>
        <dbReference type="ARBA" id="ARBA00047912"/>
    </source>
</evidence>
<evidence type="ECO:0000256" key="1">
    <source>
        <dbReference type="ARBA" id="ARBA00004651"/>
    </source>
</evidence>
<dbReference type="InterPro" id="IPR018490">
    <property type="entry name" value="cNMP-bd_dom_sf"/>
</dbReference>
<keyword evidence="7" id="KW-0406">Ion transport</keyword>
<dbReference type="GO" id="GO:0005886">
    <property type="term" value="C:plasma membrane"/>
    <property type="evidence" value="ECO:0007669"/>
    <property type="project" value="UniProtKB-SubCell"/>
</dbReference>
<feature type="transmembrane region" description="Helical" evidence="13">
    <location>
        <begin position="480"/>
        <end position="502"/>
    </location>
</feature>
<dbReference type="GO" id="GO:0098719">
    <property type="term" value="P:sodium ion import across plasma membrane"/>
    <property type="evidence" value="ECO:0007669"/>
    <property type="project" value="TreeGrafter"/>
</dbReference>
<gene>
    <name evidence="15" type="ORF">OSTQU699_LOCUS3451</name>
</gene>
<feature type="transmembrane region" description="Helical" evidence="13">
    <location>
        <begin position="514"/>
        <end position="541"/>
    </location>
</feature>
<dbReference type="Gene3D" id="6.10.140.1330">
    <property type="match status" value="1"/>
</dbReference>
<dbReference type="InterPro" id="IPR014710">
    <property type="entry name" value="RmlC-like_jellyroll"/>
</dbReference>
<dbReference type="Gene3D" id="2.60.120.10">
    <property type="entry name" value="Jelly Rolls"/>
    <property type="match status" value="1"/>
</dbReference>
<feature type="transmembrane region" description="Helical" evidence="13">
    <location>
        <begin position="56"/>
        <end position="74"/>
    </location>
</feature>
<dbReference type="InterPro" id="IPR006153">
    <property type="entry name" value="Cation/H_exchanger_TM"/>
</dbReference>
<comment type="catalytic activity">
    <reaction evidence="10">
        <text>Na(+)(in) + H(+)(out) = Na(+)(out) + H(+)(in)</text>
        <dbReference type="Rhea" id="RHEA:29419"/>
        <dbReference type="ChEBI" id="CHEBI:15378"/>
        <dbReference type="ChEBI" id="CHEBI:29101"/>
    </reaction>
</comment>
<dbReference type="CDD" id="cd00038">
    <property type="entry name" value="CAP_ED"/>
    <property type="match status" value="1"/>
</dbReference>
<keyword evidence="2" id="KW-0813">Transport</keyword>
<dbReference type="PROSITE" id="PS50042">
    <property type="entry name" value="CNMP_BINDING_3"/>
    <property type="match status" value="1"/>
</dbReference>
<dbReference type="GO" id="GO:0015386">
    <property type="term" value="F:potassium:proton antiporter activity"/>
    <property type="evidence" value="ECO:0007669"/>
    <property type="project" value="TreeGrafter"/>
</dbReference>
<feature type="domain" description="Cyclic nucleotide-binding" evidence="14">
    <location>
        <begin position="923"/>
        <end position="1037"/>
    </location>
</feature>
<feature type="transmembrane region" description="Helical" evidence="13">
    <location>
        <begin position="147"/>
        <end position="170"/>
    </location>
</feature>
<keyword evidence="16" id="KW-1185">Reference proteome</keyword>
<keyword evidence="9" id="KW-0739">Sodium transport</keyword>
<evidence type="ECO:0000256" key="9">
    <source>
        <dbReference type="ARBA" id="ARBA00023201"/>
    </source>
</evidence>
<feature type="transmembrane region" description="Helical" evidence="13">
    <location>
        <begin position="319"/>
        <end position="337"/>
    </location>
</feature>
<dbReference type="PANTHER" id="PTHR10110:SF86">
    <property type="entry name" value="SODIUM_HYDROGEN EXCHANGER 7"/>
    <property type="match status" value="1"/>
</dbReference>
<feature type="transmembrane region" description="Helical" evidence="13">
    <location>
        <begin position="411"/>
        <end position="429"/>
    </location>
</feature>
<protein>
    <recommendedName>
        <fullName evidence="14">Cyclic nucleotide-binding domain-containing protein</fullName>
    </recommendedName>
</protein>
<feature type="region of interest" description="Disordered" evidence="12">
    <location>
        <begin position="1208"/>
        <end position="1267"/>
    </location>
</feature>
<dbReference type="Pfam" id="PF00999">
    <property type="entry name" value="Na_H_Exchanger"/>
    <property type="match status" value="2"/>
</dbReference>
<evidence type="ECO:0000256" key="12">
    <source>
        <dbReference type="SAM" id="MobiDB-lite"/>
    </source>
</evidence>
<evidence type="ECO:0000313" key="16">
    <source>
        <dbReference type="Proteomes" id="UP000708148"/>
    </source>
</evidence>
<reference evidence="15" key="1">
    <citation type="submission" date="2020-12" db="EMBL/GenBank/DDBJ databases">
        <authorList>
            <person name="Iha C."/>
        </authorList>
    </citation>
    <scope>NUCLEOTIDE SEQUENCE</scope>
</reference>
<feature type="transmembrane region" description="Helical" evidence="13">
    <location>
        <begin position="349"/>
        <end position="367"/>
    </location>
</feature>
<dbReference type="OrthoDB" id="441412at2759"/>
<keyword evidence="5 13" id="KW-1133">Transmembrane helix</keyword>
<evidence type="ECO:0000256" key="13">
    <source>
        <dbReference type="SAM" id="Phobius"/>
    </source>
</evidence>
<keyword evidence="8 13" id="KW-0472">Membrane</keyword>
<keyword evidence="4 13" id="KW-0812">Transmembrane</keyword>
<evidence type="ECO:0000256" key="7">
    <source>
        <dbReference type="ARBA" id="ARBA00023065"/>
    </source>
</evidence>
<comment type="subcellular location">
    <subcellularLocation>
        <location evidence="1">Cell membrane</location>
        <topology evidence="1">Multi-pass membrane protein</topology>
    </subcellularLocation>
</comment>
<dbReference type="InterPro" id="IPR000595">
    <property type="entry name" value="cNMP-bd_dom"/>
</dbReference>
<dbReference type="PANTHER" id="PTHR10110">
    <property type="entry name" value="SODIUM/HYDROGEN EXCHANGER"/>
    <property type="match status" value="1"/>
</dbReference>
<dbReference type="GO" id="GO:0051453">
    <property type="term" value="P:regulation of intracellular pH"/>
    <property type="evidence" value="ECO:0007669"/>
    <property type="project" value="TreeGrafter"/>
</dbReference>
<organism evidence="15 16">
    <name type="scientific">Ostreobium quekettii</name>
    <dbReference type="NCBI Taxonomy" id="121088"/>
    <lineage>
        <taxon>Eukaryota</taxon>
        <taxon>Viridiplantae</taxon>
        <taxon>Chlorophyta</taxon>
        <taxon>core chlorophytes</taxon>
        <taxon>Ulvophyceae</taxon>
        <taxon>TCBD clade</taxon>
        <taxon>Bryopsidales</taxon>
        <taxon>Ostreobineae</taxon>
        <taxon>Ostreobiaceae</taxon>
        <taxon>Ostreobium</taxon>
    </lineage>
</organism>
<name>A0A8S1IW06_9CHLO</name>
<dbReference type="SUPFAM" id="SSF51206">
    <property type="entry name" value="cAMP-binding domain-like"/>
    <property type="match status" value="1"/>
</dbReference>
<dbReference type="AlphaFoldDB" id="A0A8S1IW06"/>
<feature type="compositionally biased region" description="Polar residues" evidence="12">
    <location>
        <begin position="1257"/>
        <end position="1267"/>
    </location>
</feature>
<comment type="caution">
    <text evidence="15">The sequence shown here is derived from an EMBL/GenBank/DDBJ whole genome shotgun (WGS) entry which is preliminary data.</text>
</comment>
<feature type="compositionally biased region" description="Basic and acidic residues" evidence="12">
    <location>
        <begin position="1237"/>
        <end position="1248"/>
    </location>
</feature>
<evidence type="ECO:0000256" key="2">
    <source>
        <dbReference type="ARBA" id="ARBA00022448"/>
    </source>
</evidence>
<evidence type="ECO:0000313" key="15">
    <source>
        <dbReference type="EMBL" id="CAD7698090.1"/>
    </source>
</evidence>
<evidence type="ECO:0000256" key="4">
    <source>
        <dbReference type="ARBA" id="ARBA00022692"/>
    </source>
</evidence>
<feature type="transmembrane region" description="Helical" evidence="13">
    <location>
        <begin position="118"/>
        <end position="135"/>
    </location>
</feature>
<evidence type="ECO:0000256" key="8">
    <source>
        <dbReference type="ARBA" id="ARBA00023136"/>
    </source>
</evidence>
<feature type="transmembrane region" description="Helical" evidence="13">
    <location>
        <begin position="444"/>
        <end position="468"/>
    </location>
</feature>
<evidence type="ECO:0000256" key="3">
    <source>
        <dbReference type="ARBA" id="ARBA00022475"/>
    </source>
</evidence>
<feature type="transmembrane region" description="Helical" evidence="13">
    <location>
        <begin position="373"/>
        <end position="390"/>
    </location>
</feature>
<evidence type="ECO:0000256" key="6">
    <source>
        <dbReference type="ARBA" id="ARBA00023053"/>
    </source>
</evidence>
<sequence length="1267" mass="140093">MAEGGEVAVVPSECHGFDECECEEIEFVDDVVLFTFFMLFLGLVAKHLLRGIPIPYTGMLLIMGLAFGFVHTSLRPDKGDLLCESRLEACCEEHTVWRRGYRYLGRGIEGWVSIEPELLLLIHLPALIFASAFTLDFHITKRNIWQILILAGPGVAVGIALTATVAKYVFPYDWCWPKALMFGAMLSATDPVAVVALLKEVGASAILGTVIEGESLFNDGTAFVFFLLFRDLIRWTTSCNNDECHNAFAIDPRLCPCLDDPLLEVASEGGEGAAAMESVAGEGGRRLLLEEARTCTNYSSDFTAIRDFPDRTVGDSIEFFARLALGGPVVGIAYGVAASTWINFVFNDMVVEVAITFITAYLTYYTAEVLLEMSGVLSVVGLGITMAVLARPRLSPKAHEPMEVFWEMVEYFANTMIFVYAGVQIAVALKEEVEEDFISSTEWGYGFLLFLFLQVIRLVTVIICYPFMIMTGYYIQYKEALVMVWGGLRGAVGLALGLIVQLDFRRIDPKFRALVIFYMGFIAALTIIVNGSTMGQVLALLGVTKPKPEKLEVLLHVVKELEKTGEGLELEPDPLMGDPDIKLVKQLTSLDTSKIVPSRELVCRVMKDAENQNHPAALALDEHLSKSVDLDKLTLSKTQGMLSKVSHFVVAAKKPSSRFSFHHKSRRMGEEITTEMLVLDFRSRLLTGVKSEYGHLNEEGVLDPDQHYSLKESADEALDAAGKPLSDWRHLEHALSFQFWRKAVNLGESVFRSEWKIKGLGKPVQNFLDQRFFEALEHSAIMAKTFIHAHQEACHSLQEYIEFVKKEQQANEAEEGAAAVIEDASKRVLRESLEEQEKATEFLQNMRRAYPEVTLAIKTKRTAWEVLHNKLKYVDELLLSGLVERKEAQALKLAVEQKIKHLMYHPPKMGLPDSSTLLRKHPLFSEMDEEVFKREVLPSASLRLYALGEKIFEIGEVSTELSLVVRGVVRVEAAGHAQCAVQQGTGAMVGVSEVMLNERRSRSLVAETAVVEVYQINAETFRDVVQKYERVRRRAWQMAGAFLTLKSPWGQFGGKTHAELQSLFRQSTLVELEEGDKVCAETKSFLVFGALERPGEGEERAVVVSPSPLAKFITYTAKSTSKILNLQELPRKSLARVASMAAGGAVAKRPAIAQLSMRPTALTRAASMGPRAIGMHGIAAALTDIAEGSGPSETAAAAAAAVAAVDAEREAEEGGEKVPLTKAESAPSWRLRQAADSADRQLREEAQRSRMRPLVTRASTGVTPGQV</sequence>
<dbReference type="EMBL" id="CAJHUC010000760">
    <property type="protein sequence ID" value="CAD7698090.1"/>
    <property type="molecule type" value="Genomic_DNA"/>
</dbReference>
<dbReference type="Proteomes" id="UP000708148">
    <property type="component" value="Unassembled WGS sequence"/>
</dbReference>
<evidence type="ECO:0000256" key="5">
    <source>
        <dbReference type="ARBA" id="ARBA00022989"/>
    </source>
</evidence>
<dbReference type="InterPro" id="IPR018422">
    <property type="entry name" value="Cation/H_exchanger_CPA1"/>
</dbReference>
<evidence type="ECO:0000259" key="14">
    <source>
        <dbReference type="PROSITE" id="PS50042"/>
    </source>
</evidence>
<keyword evidence="3" id="KW-1003">Cell membrane</keyword>
<dbReference type="SMART" id="SM00100">
    <property type="entry name" value="cNMP"/>
    <property type="match status" value="1"/>
</dbReference>
<dbReference type="GO" id="GO:0015385">
    <property type="term" value="F:sodium:proton antiporter activity"/>
    <property type="evidence" value="ECO:0007669"/>
    <property type="project" value="InterPro"/>
</dbReference>
<comment type="catalytic activity">
    <reaction evidence="11">
        <text>K(+)(in) + H(+)(out) = K(+)(out) + H(+)(in)</text>
        <dbReference type="Rhea" id="RHEA:29467"/>
        <dbReference type="ChEBI" id="CHEBI:15378"/>
        <dbReference type="ChEBI" id="CHEBI:29103"/>
    </reaction>
</comment>
<proteinExistence type="predicted"/>
<accession>A0A8S1IW06</accession>
<dbReference type="Pfam" id="PF00027">
    <property type="entry name" value="cNMP_binding"/>
    <property type="match status" value="1"/>
</dbReference>